<dbReference type="InterPro" id="IPR026893">
    <property type="entry name" value="Tyr/Ser_Pase_IphP-type"/>
</dbReference>
<dbReference type="Gene3D" id="3.90.190.10">
    <property type="entry name" value="Protein tyrosine phosphatase superfamily"/>
    <property type="match status" value="1"/>
</dbReference>
<dbReference type="EMBL" id="JXBY01000005">
    <property type="protein sequence ID" value="KJY58984.1"/>
    <property type="molecule type" value="Genomic_DNA"/>
</dbReference>
<accession>A0A0F4LL49</accession>
<name>A0A0F4LL49_9LACO</name>
<dbReference type="InterPro" id="IPR000387">
    <property type="entry name" value="Tyr_Pase_dom"/>
</dbReference>
<dbReference type="PATRIC" id="fig|1218493.3.peg.264"/>
<dbReference type="PANTHER" id="PTHR31126">
    <property type="entry name" value="TYROSINE-PROTEIN PHOSPHATASE"/>
    <property type="match status" value="1"/>
</dbReference>
<evidence type="ECO:0000313" key="3">
    <source>
        <dbReference type="EMBL" id="KJY58984.1"/>
    </source>
</evidence>
<gene>
    <name evidence="3" type="ORF">JF76_02490</name>
</gene>
<dbReference type="InterPro" id="IPR029021">
    <property type="entry name" value="Prot-tyrosine_phosphatase-like"/>
</dbReference>
<protein>
    <submittedName>
        <fullName evidence="3">Protein-tyrosine phosphatase</fullName>
    </submittedName>
</protein>
<dbReference type="AlphaFoldDB" id="A0A0F4LL49"/>
<organism evidence="3 4">
    <name type="scientific">Lactobacillus kullabergensis</name>
    <dbReference type="NCBI Taxonomy" id="1218493"/>
    <lineage>
        <taxon>Bacteria</taxon>
        <taxon>Bacillati</taxon>
        <taxon>Bacillota</taxon>
        <taxon>Bacilli</taxon>
        <taxon>Lactobacillales</taxon>
        <taxon>Lactobacillaceae</taxon>
        <taxon>Lactobacillus</taxon>
    </lineage>
</organism>
<feature type="domain" description="Tyrosine specific protein phosphatases" evidence="2">
    <location>
        <begin position="131"/>
        <end position="175"/>
    </location>
</feature>
<dbReference type="SUPFAM" id="SSF52799">
    <property type="entry name" value="(Phosphotyrosine protein) phosphatases II"/>
    <property type="match status" value="1"/>
</dbReference>
<evidence type="ECO:0000259" key="2">
    <source>
        <dbReference type="PROSITE" id="PS50056"/>
    </source>
</evidence>
<comment type="caution">
    <text evidence="3">The sequence shown here is derived from an EMBL/GenBank/DDBJ whole genome shotgun (WGS) entry which is preliminary data.</text>
</comment>
<comment type="similarity">
    <text evidence="1">Belongs to the protein-tyrosine phosphatase family.</text>
</comment>
<reference evidence="3 4" key="1">
    <citation type="submission" date="2014-12" db="EMBL/GenBank/DDBJ databases">
        <title>Comparative genomics of the lactic acid bacteria isolated from the honey bee gut.</title>
        <authorList>
            <person name="Ellegaard K.M."/>
            <person name="Tamarit D."/>
            <person name="Javelind E."/>
            <person name="Olofsson T."/>
            <person name="Andersson S.G."/>
            <person name="Vasquez A."/>
        </authorList>
    </citation>
    <scope>NUCLEOTIDE SEQUENCE [LARGE SCALE GENOMIC DNA]</scope>
    <source>
        <strain evidence="3 4">Biut2</strain>
    </source>
</reference>
<dbReference type="PANTHER" id="PTHR31126:SF1">
    <property type="entry name" value="TYROSINE SPECIFIC PROTEIN PHOSPHATASES DOMAIN-CONTAINING PROTEIN"/>
    <property type="match status" value="1"/>
</dbReference>
<dbReference type="HOGENOM" id="CLU_057546_0_0_9"/>
<proteinExistence type="inferred from homology"/>
<sequence>MTEPVVLPVKSVRNPRDLGGYIGFGGHKIKSHRLLRTGNISKIIPKDEKFLLDYGLTKIIDLRSPAECKASPDQKIPGVDHYEFPLSVDDNTGGNGLDMSIDFEHYRHDQYAGFYTMCQRYHDHVSNKFAQNSIHQIVSLIAKTTHGSVLYHCSEGKDRTGLVTVILLYILGVDLETIRQDYLYSNLMLNDYRKVRDEQFKRAGENDKFRANMRILGSVANAYIDTSLITINENYGDIDSYIDKQLGIDEQMQEKIRENYLEK</sequence>
<dbReference type="PROSITE" id="PS50056">
    <property type="entry name" value="TYR_PHOSPHATASE_2"/>
    <property type="match status" value="1"/>
</dbReference>
<dbReference type="RefSeq" id="WP_045927473.1">
    <property type="nucleotide sequence ID" value="NZ_JBHSZS010000005.1"/>
</dbReference>
<dbReference type="GO" id="GO:0004721">
    <property type="term" value="F:phosphoprotein phosphatase activity"/>
    <property type="evidence" value="ECO:0007669"/>
    <property type="project" value="InterPro"/>
</dbReference>
<dbReference type="Pfam" id="PF13350">
    <property type="entry name" value="Y_phosphatase3"/>
    <property type="match status" value="1"/>
</dbReference>
<dbReference type="OrthoDB" id="1188001at2"/>
<evidence type="ECO:0000256" key="1">
    <source>
        <dbReference type="ARBA" id="ARBA00009580"/>
    </source>
</evidence>
<dbReference type="Proteomes" id="UP000033533">
    <property type="component" value="Unassembled WGS sequence"/>
</dbReference>
<evidence type="ECO:0000313" key="4">
    <source>
        <dbReference type="Proteomes" id="UP000033533"/>
    </source>
</evidence>
<dbReference type="STRING" id="1218493.JF76_02490"/>